<name>G8YB94_PICSO</name>
<keyword evidence="5 10" id="KW-0812">Transmembrane</keyword>
<evidence type="ECO:0000256" key="1">
    <source>
        <dbReference type="ARBA" id="ARBA00004606"/>
    </source>
</evidence>
<evidence type="ECO:0000256" key="7">
    <source>
        <dbReference type="ARBA" id="ARBA00022989"/>
    </source>
</evidence>
<dbReference type="HOGENOM" id="CLU_013841_1_1_1"/>
<evidence type="ECO:0000256" key="5">
    <source>
        <dbReference type="ARBA" id="ARBA00022692"/>
    </source>
</evidence>
<gene>
    <name evidence="11" type="primary">Piso0_001938</name>
    <name evidence="11" type="ORF">GNLVRS01_PISO0J01175g</name>
</gene>
<dbReference type="GO" id="GO:0071555">
    <property type="term" value="P:cell wall organization"/>
    <property type="evidence" value="ECO:0007669"/>
    <property type="project" value="UniProtKB-KW"/>
</dbReference>
<dbReference type="Pfam" id="PF12141">
    <property type="entry name" value="BMT"/>
    <property type="match status" value="1"/>
</dbReference>
<dbReference type="eggNOG" id="ENOG502QTZG">
    <property type="taxonomic scope" value="Eukaryota"/>
</dbReference>
<evidence type="ECO:0000256" key="4">
    <source>
        <dbReference type="ARBA" id="ARBA00022679"/>
    </source>
</evidence>
<feature type="transmembrane region" description="Helical" evidence="10">
    <location>
        <begin position="12"/>
        <end position="31"/>
    </location>
</feature>
<dbReference type="OMA" id="NDNIVCA"/>
<keyword evidence="8 10" id="KW-0472">Membrane</keyword>
<keyword evidence="12" id="KW-1185">Reference proteome</keyword>
<proteinExistence type="inferred from homology"/>
<evidence type="ECO:0000256" key="2">
    <source>
        <dbReference type="ARBA" id="ARBA00009486"/>
    </source>
</evidence>
<comment type="subcellular location">
    <subcellularLocation>
        <location evidence="1">Membrane</location>
        <topology evidence="1">Single-pass type II membrane protein</topology>
    </subcellularLocation>
</comment>
<evidence type="ECO:0000256" key="3">
    <source>
        <dbReference type="ARBA" id="ARBA00022676"/>
    </source>
</evidence>
<sequence>MGFFHRPYTRLSLLVAATTAAILFVQFRFYYDGRGIIDFISKGHEQNSLPALGPPVFKNEVKFPVNFTKNHDDILTYAHKHFNSEEFKYSSFVEVQQPSRWYNPDLSDFKKHSINVFHDVENAEDDQKCEKSHMVKEIGVGRTVESKVALREVLYRFLNEYENNAYYDEVSPFFMEHLADQLRSNLFDNSWFRLAGSSIWLEQFGVHLMISRVIYTPKQSRSQPSLSLTYAQLFTKDWKELVDTRLVVPTNDPENPYGDSDDNYRVIKFPCFLEIPFWHDYSNTNNKYYGPEDPRITLVKNKKGYEEPLIIFNAYHRKLMKDEKSGEVKPAFFRSIFMCLPWQRQKGKTNVDDDEDSEYKNRIYSKVTELRVVNQKRREIQKNWTPFITYSKRAEKGYDETVDFVYSWSNLEVLRCGLTQNPGECKRVFRAKSDDASVGPLRGGTELVSLNELLSHQSKFPSEKIIPKGREIWIGLARTHLNGCGCGSAFYRPNLVILVKDDPANIPGSEDSDFALMEDFYKVSHISSSISFNVPILGWDINKPQDLCSGSNVFIPNGISYWWIKNIKEDQGSFKTDDFMTFSLSLADYTVHSVDVKGLLNAILQLDDKTLFNSAEKSNDAYGSEANVIPPSRFYHNNVNIQCAIDKSMEFCKDYSSKVKSES</sequence>
<dbReference type="InParanoid" id="G8YB94"/>
<protein>
    <submittedName>
        <fullName evidence="11">Piso0_001938 protein</fullName>
    </submittedName>
</protein>
<organism evidence="11 12">
    <name type="scientific">Pichia sorbitophila (strain ATCC MYA-4447 / BCRC 22081 / CBS 7064 / NBRC 10061 / NRRL Y-12695)</name>
    <name type="common">Hybrid yeast</name>
    <dbReference type="NCBI Taxonomy" id="559304"/>
    <lineage>
        <taxon>Eukaryota</taxon>
        <taxon>Fungi</taxon>
        <taxon>Dikarya</taxon>
        <taxon>Ascomycota</taxon>
        <taxon>Saccharomycotina</taxon>
        <taxon>Pichiomycetes</taxon>
        <taxon>Debaryomycetaceae</taxon>
        <taxon>Millerozyma</taxon>
    </lineage>
</organism>
<keyword evidence="3" id="KW-0328">Glycosyltransferase</keyword>
<dbReference type="InterPro" id="IPR021988">
    <property type="entry name" value="BMT1"/>
</dbReference>
<dbReference type="GO" id="GO:0000030">
    <property type="term" value="F:mannosyltransferase activity"/>
    <property type="evidence" value="ECO:0007669"/>
    <property type="project" value="InterPro"/>
</dbReference>
<accession>G8YB94</accession>
<evidence type="ECO:0000256" key="8">
    <source>
        <dbReference type="ARBA" id="ARBA00023136"/>
    </source>
</evidence>
<evidence type="ECO:0000313" key="12">
    <source>
        <dbReference type="Proteomes" id="UP000005222"/>
    </source>
</evidence>
<reference evidence="11 12" key="1">
    <citation type="journal article" date="2012" name="G3 (Bethesda)">
        <title>Pichia sorbitophila, an interspecies yeast hybrid reveals early steps of genome resolution following polyploidization.</title>
        <authorList>
            <person name="Leh Louis V."/>
            <person name="Despons L."/>
            <person name="Friedrich A."/>
            <person name="Martin T."/>
            <person name="Durrens P."/>
            <person name="Casaregola S."/>
            <person name="Neuveglise C."/>
            <person name="Fairhead C."/>
            <person name="Marck C."/>
            <person name="Cruz J.A."/>
            <person name="Straub M.L."/>
            <person name="Kugler V."/>
            <person name="Sacerdot C."/>
            <person name="Uzunov Z."/>
            <person name="Thierry A."/>
            <person name="Weiss S."/>
            <person name="Bleykasten C."/>
            <person name="De Montigny J."/>
            <person name="Jacques N."/>
            <person name="Jung P."/>
            <person name="Lemaire M."/>
            <person name="Mallet S."/>
            <person name="Morel G."/>
            <person name="Richard G.F."/>
            <person name="Sarkar A."/>
            <person name="Savel G."/>
            <person name="Schacherer J."/>
            <person name="Seret M.L."/>
            <person name="Talla E."/>
            <person name="Samson G."/>
            <person name="Jubin C."/>
            <person name="Poulain J."/>
            <person name="Vacherie B."/>
            <person name="Barbe V."/>
            <person name="Pelletier E."/>
            <person name="Sherman D.J."/>
            <person name="Westhof E."/>
            <person name="Weissenbach J."/>
            <person name="Baret P.V."/>
            <person name="Wincker P."/>
            <person name="Gaillardin C."/>
            <person name="Dujon B."/>
            <person name="Souciet J.L."/>
        </authorList>
    </citation>
    <scope>NUCLEOTIDE SEQUENCE [LARGE SCALE GENOMIC DNA]</scope>
    <source>
        <strain evidence="12">ATCC MYA-4447 / BCRC 22081 / CBS 7064 / NBRC 10061 / NRRL Y-12695</strain>
    </source>
</reference>
<dbReference type="EMBL" id="FO082050">
    <property type="protein sequence ID" value="CCE82225.1"/>
    <property type="molecule type" value="Genomic_DNA"/>
</dbReference>
<dbReference type="AlphaFoldDB" id="G8YB94"/>
<evidence type="ECO:0000256" key="9">
    <source>
        <dbReference type="ARBA" id="ARBA00023316"/>
    </source>
</evidence>
<dbReference type="GO" id="GO:0016020">
    <property type="term" value="C:membrane"/>
    <property type="evidence" value="ECO:0007669"/>
    <property type="project" value="UniProtKB-SubCell"/>
</dbReference>
<keyword evidence="9" id="KW-0961">Cell wall biogenesis/degradation</keyword>
<keyword evidence="4" id="KW-0808">Transferase</keyword>
<keyword evidence="7 10" id="KW-1133">Transmembrane helix</keyword>
<keyword evidence="6" id="KW-0735">Signal-anchor</keyword>
<dbReference type="Proteomes" id="UP000005222">
    <property type="component" value="Chromosome J"/>
</dbReference>
<evidence type="ECO:0000313" key="11">
    <source>
        <dbReference type="EMBL" id="CCE82225.1"/>
    </source>
</evidence>
<evidence type="ECO:0000256" key="10">
    <source>
        <dbReference type="SAM" id="Phobius"/>
    </source>
</evidence>
<dbReference type="OrthoDB" id="3631276at2759"/>
<comment type="similarity">
    <text evidence="2">Belongs to the BMT family.</text>
</comment>
<dbReference type="STRING" id="559304.G8YB94"/>
<evidence type="ECO:0000256" key="6">
    <source>
        <dbReference type="ARBA" id="ARBA00022968"/>
    </source>
</evidence>